<evidence type="ECO:0000259" key="2">
    <source>
        <dbReference type="Pfam" id="PF05193"/>
    </source>
</evidence>
<comment type="similarity">
    <text evidence="1">Belongs to the peptidase M16 family.</text>
</comment>
<sequence length="435" mass="46145">MRVHDLRSRTLPNGLRVCCLPHGDTPLAELRMVVPGTSRTPGELFRAQLRASLAVLHTGAGDTSREDLESSAVEVHGSASPWATVLSGGCGTADLDRTLRYLAEAVRSPDIDPGEAEREYGRQRALLEASAAYPQHRAVDGLYRGLYGDHLAGNRAGAGRHPLPAEPSAEDLRVPAGTWGPREAMLLVVGGSLDAEEVFAAVHRAFGGWDSPAPGWVVPPVPALAPGAPAVVHVPGTDRAHVRLRADAVSSEDDRYAPLFLALNTLSGGAVSTRLSRNLRNDHGYVYGVNAYVDSFPGANLIAVEAETAAATAGPVLAGIAEELSGMVLDPPTEEEFRAAQRFAAGCMRTRLTSLAEVTGSLMDMALNGEDPMRLADFADQLARVTHDEVVDVSREFFRPERFTGIVCGDASLLGTPEPLTAPTTPHQPAEEVVL</sequence>
<dbReference type="InterPro" id="IPR007863">
    <property type="entry name" value="Peptidase_M16_C"/>
</dbReference>
<dbReference type="InterPro" id="IPR050361">
    <property type="entry name" value="MPP/UQCRC_Complex"/>
</dbReference>
<dbReference type="RefSeq" id="WP_220564391.1">
    <property type="nucleotide sequence ID" value="NZ_CP074133.1"/>
</dbReference>
<protein>
    <submittedName>
        <fullName evidence="3">Insulinase family protein</fullName>
    </submittedName>
</protein>
<dbReference type="PANTHER" id="PTHR11851">
    <property type="entry name" value="METALLOPROTEASE"/>
    <property type="match status" value="1"/>
</dbReference>
<proteinExistence type="inferred from homology"/>
<accession>A0ABX8BQP8</accession>
<feature type="domain" description="Peptidase M16 C-terminal" evidence="2">
    <location>
        <begin position="183"/>
        <end position="342"/>
    </location>
</feature>
<evidence type="ECO:0000256" key="1">
    <source>
        <dbReference type="ARBA" id="ARBA00007261"/>
    </source>
</evidence>
<evidence type="ECO:0000313" key="3">
    <source>
        <dbReference type="EMBL" id="QUX23166.1"/>
    </source>
</evidence>
<dbReference type="Gene3D" id="3.30.830.10">
    <property type="entry name" value="Metalloenzyme, LuxS/M16 peptidase-like"/>
    <property type="match status" value="2"/>
</dbReference>
<name>A0ABX8BQP8_9ACTN</name>
<evidence type="ECO:0000313" key="4">
    <source>
        <dbReference type="Proteomes" id="UP000676079"/>
    </source>
</evidence>
<reference evidence="3 4" key="1">
    <citation type="submission" date="2021-05" db="EMBL/GenBank/DDBJ databases">
        <title>Direct Submission.</title>
        <authorList>
            <person name="Li K."/>
            <person name="Gao J."/>
        </authorList>
    </citation>
    <scope>NUCLEOTIDE SEQUENCE [LARGE SCALE GENOMIC DNA]</scope>
    <source>
        <strain evidence="3 4">Mg02</strain>
    </source>
</reference>
<dbReference type="SUPFAM" id="SSF63411">
    <property type="entry name" value="LuxS/MPP-like metallohydrolase"/>
    <property type="match status" value="2"/>
</dbReference>
<dbReference type="Proteomes" id="UP000676079">
    <property type="component" value="Chromosome"/>
</dbReference>
<gene>
    <name evidence="3" type="ORF">KGD84_01825</name>
</gene>
<dbReference type="EMBL" id="CP074133">
    <property type="protein sequence ID" value="QUX23166.1"/>
    <property type="molecule type" value="Genomic_DNA"/>
</dbReference>
<dbReference type="InterPro" id="IPR011249">
    <property type="entry name" value="Metalloenz_LuxS/M16"/>
</dbReference>
<organism evidence="3 4">
    <name type="scientific">Nocardiopsis changdeensis</name>
    <dbReference type="NCBI Taxonomy" id="2831969"/>
    <lineage>
        <taxon>Bacteria</taxon>
        <taxon>Bacillati</taxon>
        <taxon>Actinomycetota</taxon>
        <taxon>Actinomycetes</taxon>
        <taxon>Streptosporangiales</taxon>
        <taxon>Nocardiopsidaceae</taxon>
        <taxon>Nocardiopsis</taxon>
    </lineage>
</organism>
<keyword evidence="4" id="KW-1185">Reference proteome</keyword>
<dbReference type="PANTHER" id="PTHR11851:SF49">
    <property type="entry name" value="MITOCHONDRIAL-PROCESSING PEPTIDASE SUBUNIT ALPHA"/>
    <property type="match status" value="1"/>
</dbReference>
<dbReference type="Pfam" id="PF05193">
    <property type="entry name" value="Peptidase_M16_C"/>
    <property type="match status" value="1"/>
</dbReference>